<comment type="subcellular location">
    <subcellularLocation>
        <location evidence="1">Nucleus</location>
    </subcellularLocation>
</comment>
<evidence type="ECO:0000256" key="1">
    <source>
        <dbReference type="ARBA" id="ARBA00004123"/>
    </source>
</evidence>
<name>A0A8C0Z7U7_CYACU</name>
<keyword evidence="3" id="KW-0677">Repeat</keyword>
<keyword evidence="6" id="KW-0238">DNA-binding</keyword>
<dbReference type="InterPro" id="IPR001781">
    <property type="entry name" value="Znf_LIM"/>
</dbReference>
<keyword evidence="8" id="KW-0539">Nucleus</keyword>
<evidence type="ECO:0000256" key="3">
    <source>
        <dbReference type="ARBA" id="ARBA00022737"/>
    </source>
</evidence>
<proteinExistence type="predicted"/>
<evidence type="ECO:0000256" key="6">
    <source>
        <dbReference type="ARBA" id="ARBA00023125"/>
    </source>
</evidence>
<keyword evidence="4 9" id="KW-0862">Zinc</keyword>
<dbReference type="Gene3D" id="2.10.110.10">
    <property type="entry name" value="Cysteine Rich Protein"/>
    <property type="match status" value="2"/>
</dbReference>
<dbReference type="SMART" id="SM00132">
    <property type="entry name" value="LIM"/>
    <property type="match status" value="2"/>
</dbReference>
<dbReference type="AlphaFoldDB" id="A0A8C0Z7U7"/>
<dbReference type="PANTHER" id="PTHR24208">
    <property type="entry name" value="LIM/HOMEOBOX PROTEIN LHX"/>
    <property type="match status" value="1"/>
</dbReference>
<dbReference type="GO" id="GO:0000977">
    <property type="term" value="F:RNA polymerase II transcription regulatory region sequence-specific DNA binding"/>
    <property type="evidence" value="ECO:0007669"/>
    <property type="project" value="TreeGrafter"/>
</dbReference>
<evidence type="ECO:0000259" key="10">
    <source>
        <dbReference type="PROSITE" id="PS50023"/>
    </source>
</evidence>
<dbReference type="Pfam" id="PF00412">
    <property type="entry name" value="LIM"/>
    <property type="match status" value="2"/>
</dbReference>
<evidence type="ECO:0000313" key="11">
    <source>
        <dbReference type="Ensembl" id="ENSCCEP00000000822.1"/>
    </source>
</evidence>
<dbReference type="GO" id="GO:0030182">
    <property type="term" value="P:neuron differentiation"/>
    <property type="evidence" value="ECO:0007669"/>
    <property type="project" value="TreeGrafter"/>
</dbReference>
<reference evidence="11" key="2">
    <citation type="submission" date="2025-09" db="UniProtKB">
        <authorList>
            <consortium name="Ensembl"/>
        </authorList>
    </citation>
    <scope>IDENTIFICATION</scope>
</reference>
<dbReference type="PROSITE" id="PS50023">
    <property type="entry name" value="LIM_DOMAIN_2"/>
    <property type="match status" value="1"/>
</dbReference>
<evidence type="ECO:0000313" key="12">
    <source>
        <dbReference type="Proteomes" id="UP000694410"/>
    </source>
</evidence>
<evidence type="ECO:0000256" key="5">
    <source>
        <dbReference type="ARBA" id="ARBA00023038"/>
    </source>
</evidence>
<dbReference type="Ensembl" id="ENSCCET00000001560.1">
    <property type="protein sequence ID" value="ENSCCEP00000000822.1"/>
    <property type="gene ID" value="ENSCCEG00000001078.1"/>
</dbReference>
<reference evidence="11" key="1">
    <citation type="submission" date="2025-08" db="UniProtKB">
        <authorList>
            <consortium name="Ensembl"/>
        </authorList>
    </citation>
    <scope>IDENTIFICATION</scope>
</reference>
<keyword evidence="5 9" id="KW-0440">LIM domain</keyword>
<dbReference type="PANTHER" id="PTHR24208:SF166">
    <property type="entry name" value="LIM HOMEOBOX TRANSCRIPTION FACTOR 1 ALPHA, ISOFORM B"/>
    <property type="match status" value="1"/>
</dbReference>
<protein>
    <recommendedName>
        <fullName evidence="10">LIM zinc-binding domain-containing protein</fullName>
    </recommendedName>
</protein>
<dbReference type="PROSITE" id="PS00478">
    <property type="entry name" value="LIM_DOMAIN_1"/>
    <property type="match status" value="2"/>
</dbReference>
<dbReference type="GO" id="GO:0000981">
    <property type="term" value="F:DNA-binding transcription factor activity, RNA polymerase II-specific"/>
    <property type="evidence" value="ECO:0007669"/>
    <property type="project" value="TreeGrafter"/>
</dbReference>
<dbReference type="InterPro" id="IPR050453">
    <property type="entry name" value="LIM_Homeobox_TF"/>
</dbReference>
<dbReference type="FunFam" id="2.10.110.10:FF:000006">
    <property type="entry name" value="LIM homeobox transcription factor 1-beta"/>
    <property type="match status" value="1"/>
</dbReference>
<sequence>RFSPGGSVIPQPCSGGSVFPQPCSGCGSLIRDRFLLRVNERSWHQRCLRCCACGLVLPCSGCGSLIRDRFLLRVNERSWHQRCLRCCACGLVLAGNSCFSRECRLYCRHDYLRSHSLELSLIFPDFP</sequence>
<evidence type="ECO:0000256" key="4">
    <source>
        <dbReference type="ARBA" id="ARBA00022833"/>
    </source>
</evidence>
<evidence type="ECO:0000256" key="8">
    <source>
        <dbReference type="ARBA" id="ARBA00023242"/>
    </source>
</evidence>
<keyword evidence="12" id="KW-1185">Reference proteome</keyword>
<evidence type="ECO:0000256" key="9">
    <source>
        <dbReference type="PROSITE-ProRule" id="PRU00125"/>
    </source>
</evidence>
<keyword evidence="2 9" id="KW-0479">Metal-binding</keyword>
<evidence type="ECO:0000256" key="7">
    <source>
        <dbReference type="ARBA" id="ARBA00023155"/>
    </source>
</evidence>
<feature type="domain" description="LIM zinc-binding" evidence="10">
    <location>
        <begin position="57"/>
        <end position="117"/>
    </location>
</feature>
<dbReference type="SUPFAM" id="SSF57716">
    <property type="entry name" value="Glucocorticoid receptor-like (DNA-binding domain)"/>
    <property type="match status" value="3"/>
</dbReference>
<dbReference type="GO" id="GO:0046872">
    <property type="term" value="F:metal ion binding"/>
    <property type="evidence" value="ECO:0007669"/>
    <property type="project" value="UniProtKB-KW"/>
</dbReference>
<dbReference type="Proteomes" id="UP000694410">
    <property type="component" value="Unplaced"/>
</dbReference>
<keyword evidence="7" id="KW-0371">Homeobox</keyword>
<dbReference type="GO" id="GO:0005634">
    <property type="term" value="C:nucleus"/>
    <property type="evidence" value="ECO:0007669"/>
    <property type="project" value="UniProtKB-SubCell"/>
</dbReference>
<evidence type="ECO:0000256" key="2">
    <source>
        <dbReference type="ARBA" id="ARBA00022723"/>
    </source>
</evidence>
<accession>A0A8C0Z7U7</accession>
<organism evidence="11 12">
    <name type="scientific">Cyanistes caeruleus</name>
    <name type="common">Eurasian blue tit</name>
    <name type="synonym">Parus caeruleus</name>
    <dbReference type="NCBI Taxonomy" id="156563"/>
    <lineage>
        <taxon>Eukaryota</taxon>
        <taxon>Metazoa</taxon>
        <taxon>Chordata</taxon>
        <taxon>Craniata</taxon>
        <taxon>Vertebrata</taxon>
        <taxon>Euteleostomi</taxon>
        <taxon>Archelosauria</taxon>
        <taxon>Archosauria</taxon>
        <taxon>Dinosauria</taxon>
        <taxon>Saurischia</taxon>
        <taxon>Theropoda</taxon>
        <taxon>Coelurosauria</taxon>
        <taxon>Aves</taxon>
        <taxon>Neognathae</taxon>
        <taxon>Neoaves</taxon>
        <taxon>Telluraves</taxon>
        <taxon>Australaves</taxon>
        <taxon>Passeriformes</taxon>
        <taxon>Paridae</taxon>
        <taxon>Cyanistes</taxon>
    </lineage>
</organism>